<dbReference type="Proteomes" id="UP001330749">
    <property type="component" value="Unassembled WGS sequence"/>
</dbReference>
<dbReference type="RefSeq" id="WP_327968628.1">
    <property type="nucleotide sequence ID" value="NZ_JARMQG010000194.1"/>
</dbReference>
<name>A0ABU6NC03_9BACI</name>
<proteinExistence type="inferred from homology"/>
<gene>
    <name evidence="2" type="ORF">P4447_14135</name>
</gene>
<keyword evidence="3" id="KW-1185">Reference proteome</keyword>
<reference evidence="2 3" key="1">
    <citation type="submission" date="2023-03" db="EMBL/GenBank/DDBJ databases">
        <title>Bacillus Genome Sequencing.</title>
        <authorList>
            <person name="Dunlap C."/>
        </authorList>
    </citation>
    <scope>NUCLEOTIDE SEQUENCE [LARGE SCALE GENOMIC DNA]</scope>
    <source>
        <strain evidence="2 3">B-14544</strain>
    </source>
</reference>
<dbReference type="InterPro" id="IPR005363">
    <property type="entry name" value="UPF0167"/>
</dbReference>
<dbReference type="EMBL" id="JARMQG010000194">
    <property type="protein sequence ID" value="MED3563573.1"/>
    <property type="molecule type" value="Genomic_DNA"/>
</dbReference>
<evidence type="ECO:0000313" key="3">
    <source>
        <dbReference type="Proteomes" id="UP001330749"/>
    </source>
</evidence>
<comment type="caution">
    <text evidence="2">The sequence shown here is derived from an EMBL/GenBank/DDBJ whole genome shotgun (WGS) entry which is preliminary data.</text>
</comment>
<accession>A0ABU6NC03</accession>
<evidence type="ECO:0000313" key="2">
    <source>
        <dbReference type="EMBL" id="MED3563573.1"/>
    </source>
</evidence>
<protein>
    <submittedName>
        <fullName evidence="2">CbrC family protein</fullName>
    </submittedName>
</protein>
<comment type="similarity">
    <text evidence="1">Belongs to the UPF0167 family.</text>
</comment>
<evidence type="ECO:0000256" key="1">
    <source>
        <dbReference type="ARBA" id="ARBA00008525"/>
    </source>
</evidence>
<organism evidence="2 3">
    <name type="scientific">Bacillus xiapuensis</name>
    <dbReference type="NCBI Taxonomy" id="2014075"/>
    <lineage>
        <taxon>Bacteria</taxon>
        <taxon>Bacillati</taxon>
        <taxon>Bacillota</taxon>
        <taxon>Bacilli</taxon>
        <taxon>Bacillales</taxon>
        <taxon>Bacillaceae</taxon>
        <taxon>Bacillus</taxon>
    </lineage>
</organism>
<dbReference type="Pfam" id="PF03691">
    <property type="entry name" value="UPF0167"/>
    <property type="match status" value="1"/>
</dbReference>
<sequence length="63" mass="7308">MPLPTEEIIHFENELSEDIKKFCTEYGLSKQEFQNGLINVGNLQGYLFECLHCGKHRLHVDSN</sequence>